<feature type="compositionally biased region" description="Basic residues" evidence="1">
    <location>
        <begin position="508"/>
        <end position="518"/>
    </location>
</feature>
<feature type="compositionally biased region" description="Polar residues" evidence="1">
    <location>
        <begin position="245"/>
        <end position="257"/>
    </location>
</feature>
<evidence type="ECO:0000256" key="1">
    <source>
        <dbReference type="SAM" id="MobiDB-lite"/>
    </source>
</evidence>
<proteinExistence type="predicted"/>
<accession>A0A061ITU0</accession>
<sequence length="787" mass="83697">MACVSQYIARYTLLRCIVSAAQFAGGELCFYETHAELVAKDAVGETTTPLQIEYDALLHFRVVRQQQLMRIELPRSIVWRWAEANGFVTELDGVEGFTHGEMDKPCTLIEQLREPDMIHFLQSVAPMVAASRRARSASRVSTTEPLPLTYYPPSPEAGSVAATERTCEADDGVCLSENSDDNNDKSGGMDASNENVSAACRSQSAATTTLRNISPGAGAASVASAGSHRHKEGREKRENFAPPTVKTTPVASMNITNEQQREEGEEEDGLSRCLEALGTEMDTSAVHLVRGFSSQNSALLAHLSAQKGERGAAVCDRGSGAVVSSTPPPPSSSSTDLRRPGKLPGKGKPRRRAATRRRQPYVGDCDEEEMGATPKRTRKDKSPTPSPLAGSTKVGRGDATTGIRDRASPEESSAAGAPHDPLPATLNNVIPPSASALNFTAGAAYNFADFTTAPENAAHLPLLPEVKKVLLDLEGMLPPKRRRRGTEETKAPRPPPKRGAAGGGQRKTTAKGRGKGKKVISAGKLKASMTAQPPLPMASDCARASPHVPVAFEAAAAAPPTAVPAVSAAAAFGDIVTPSPEAAPAKTGFSDALQHGPYIQTPVLPARQNSRQPSVTDSSKAGHTSDTAASNCYVPSTCVTPMSEYHLAESASRQHREPRGKRNVDAGSGCAHIVRAASAAATTTTTPLSLRARLLGKGMDRQLISTPLGTHAPLPFAPDSPLLRQFQQQGKKHCGMPFAVVEGDSRKNRWRRVVRQLNSLSLHLTQARTCGEELRGLFLLMLEDAEV</sequence>
<reference evidence="2 3" key="1">
    <citation type="submission" date="2013-07" db="EMBL/GenBank/DDBJ databases">
        <authorList>
            <person name="Stoco P.H."/>
            <person name="Wagner G."/>
            <person name="Gerber A."/>
            <person name="Zaha A."/>
            <person name="Thompson C."/>
            <person name="Bartholomeu D.C."/>
            <person name="Luckemeyer D.D."/>
            <person name="Bahia D."/>
            <person name="Loreto E."/>
            <person name="Prestes E.B."/>
            <person name="Lima F.M."/>
            <person name="Rodrigues-Luiz G."/>
            <person name="Vallejo G.A."/>
            <person name="Filho J.F."/>
            <person name="Monteiro K.M."/>
            <person name="Tyler K.M."/>
            <person name="de Almeida L.G."/>
            <person name="Ortiz M.F."/>
            <person name="Siervo M.A."/>
            <person name="de Moraes M.H."/>
            <person name="Cunha O.L."/>
            <person name="Mendonca-Neto R."/>
            <person name="Silva R."/>
            <person name="Teixeira S.M."/>
            <person name="Murta S.M."/>
            <person name="Sincero T.C."/>
            <person name="Mendes T.A."/>
            <person name="Urmenyi T.P."/>
            <person name="Silva V.G."/>
            <person name="da Rocha W.D."/>
            <person name="Andersson B."/>
            <person name="Romanha A.J."/>
            <person name="Steindel M."/>
            <person name="de Vasconcelos A.T."/>
            <person name="Grisard E.C."/>
        </authorList>
    </citation>
    <scope>NUCLEOTIDE SEQUENCE [LARGE SCALE GENOMIC DNA]</scope>
    <source>
        <strain evidence="2 3">SC58</strain>
    </source>
</reference>
<dbReference type="EMBL" id="AUPL01006339">
    <property type="protein sequence ID" value="ESL05994.1"/>
    <property type="molecule type" value="Genomic_DNA"/>
</dbReference>
<protein>
    <submittedName>
        <fullName evidence="2">Uncharacterized protein</fullName>
    </submittedName>
</protein>
<keyword evidence="3" id="KW-1185">Reference proteome</keyword>
<evidence type="ECO:0000313" key="3">
    <source>
        <dbReference type="Proteomes" id="UP000031737"/>
    </source>
</evidence>
<name>A0A061ITU0_TRYRA</name>
<feature type="compositionally biased region" description="Low complexity" evidence="1">
    <location>
        <begin position="216"/>
        <end position="226"/>
    </location>
</feature>
<feature type="region of interest" description="Disordered" evidence="1">
    <location>
        <begin position="134"/>
        <end position="269"/>
    </location>
</feature>
<feature type="compositionally biased region" description="Polar residues" evidence="1">
    <location>
        <begin position="192"/>
        <end position="212"/>
    </location>
</feature>
<organism evidence="2 3">
    <name type="scientific">Trypanosoma rangeli SC58</name>
    <dbReference type="NCBI Taxonomy" id="429131"/>
    <lineage>
        <taxon>Eukaryota</taxon>
        <taxon>Discoba</taxon>
        <taxon>Euglenozoa</taxon>
        <taxon>Kinetoplastea</taxon>
        <taxon>Metakinetoplastina</taxon>
        <taxon>Trypanosomatida</taxon>
        <taxon>Trypanosomatidae</taxon>
        <taxon>Trypanosoma</taxon>
        <taxon>Herpetosoma</taxon>
    </lineage>
</organism>
<feature type="region of interest" description="Disordered" evidence="1">
    <location>
        <begin position="311"/>
        <end position="427"/>
    </location>
</feature>
<comment type="caution">
    <text evidence="2">The sequence shown here is derived from an EMBL/GenBank/DDBJ whole genome shotgun (WGS) entry which is preliminary data.</text>
</comment>
<feature type="compositionally biased region" description="Polar residues" evidence="1">
    <location>
        <begin position="607"/>
        <end position="627"/>
    </location>
</feature>
<gene>
    <name evidence="2" type="ORF">TRSC58_06339</name>
</gene>
<dbReference type="VEuPathDB" id="TriTrypDB:TRSC58_06339"/>
<feature type="region of interest" description="Disordered" evidence="1">
    <location>
        <begin position="475"/>
        <end position="519"/>
    </location>
</feature>
<feature type="compositionally biased region" description="Basic residues" evidence="1">
    <location>
        <begin position="345"/>
        <end position="359"/>
    </location>
</feature>
<evidence type="ECO:0000313" key="2">
    <source>
        <dbReference type="EMBL" id="ESL05994.1"/>
    </source>
</evidence>
<dbReference type="OrthoDB" id="267858at2759"/>
<feature type="region of interest" description="Disordered" evidence="1">
    <location>
        <begin position="603"/>
        <end position="627"/>
    </location>
</feature>
<dbReference type="AlphaFoldDB" id="A0A061ITU0"/>
<dbReference type="Proteomes" id="UP000031737">
    <property type="component" value="Unassembled WGS sequence"/>
</dbReference>
<feature type="compositionally biased region" description="Low complexity" evidence="1">
    <location>
        <begin position="137"/>
        <end position="149"/>
    </location>
</feature>